<dbReference type="CDD" id="cd06222">
    <property type="entry name" value="RNase_H_like"/>
    <property type="match status" value="1"/>
</dbReference>
<organism evidence="3 4">
    <name type="scientific">Arabidopsis thaliana x Arabidopsis arenosa</name>
    <dbReference type="NCBI Taxonomy" id="1240361"/>
    <lineage>
        <taxon>Eukaryota</taxon>
        <taxon>Viridiplantae</taxon>
        <taxon>Streptophyta</taxon>
        <taxon>Embryophyta</taxon>
        <taxon>Tracheophyta</taxon>
        <taxon>Spermatophyta</taxon>
        <taxon>Magnoliopsida</taxon>
        <taxon>eudicotyledons</taxon>
        <taxon>Gunneridae</taxon>
        <taxon>Pentapetalae</taxon>
        <taxon>rosids</taxon>
        <taxon>malvids</taxon>
        <taxon>Brassicales</taxon>
        <taxon>Brassicaceae</taxon>
        <taxon>Camelineae</taxon>
        <taxon>Arabidopsis</taxon>
    </lineage>
</organism>
<accession>A0A8T2BEZ6</accession>
<dbReference type="InterPro" id="IPR044730">
    <property type="entry name" value="RNase_H-like_dom_plant"/>
</dbReference>
<gene>
    <name evidence="3" type="ORF">ISN45_Aa02g012760</name>
</gene>
<dbReference type="Pfam" id="PF13456">
    <property type="entry name" value="RVT_3"/>
    <property type="match status" value="1"/>
</dbReference>
<comment type="caution">
    <text evidence="3">The sequence shown here is derived from an EMBL/GenBank/DDBJ whole genome shotgun (WGS) entry which is preliminary data.</text>
</comment>
<dbReference type="PANTHER" id="PTHR47074">
    <property type="entry name" value="BNAC02G40300D PROTEIN"/>
    <property type="match status" value="1"/>
</dbReference>
<evidence type="ECO:0000313" key="3">
    <source>
        <dbReference type="EMBL" id="KAG7585927.1"/>
    </source>
</evidence>
<protein>
    <submittedName>
        <fullName evidence="3">Ribonuclease H domain</fullName>
    </submittedName>
</protein>
<dbReference type="Pfam" id="PF13966">
    <property type="entry name" value="zf-RVT"/>
    <property type="match status" value="1"/>
</dbReference>
<dbReference type="EMBL" id="JAEFBK010000007">
    <property type="protein sequence ID" value="KAG7585927.1"/>
    <property type="molecule type" value="Genomic_DNA"/>
</dbReference>
<evidence type="ECO:0000313" key="4">
    <source>
        <dbReference type="Proteomes" id="UP000694240"/>
    </source>
</evidence>
<keyword evidence="4" id="KW-1185">Reference proteome</keyword>
<dbReference type="InterPro" id="IPR052929">
    <property type="entry name" value="RNase_H-like_EbsB-rel"/>
</dbReference>
<dbReference type="GO" id="GO:0004523">
    <property type="term" value="F:RNA-DNA hybrid ribonuclease activity"/>
    <property type="evidence" value="ECO:0007669"/>
    <property type="project" value="InterPro"/>
</dbReference>
<dbReference type="GO" id="GO:0003676">
    <property type="term" value="F:nucleic acid binding"/>
    <property type="evidence" value="ECO:0007669"/>
    <property type="project" value="InterPro"/>
</dbReference>
<evidence type="ECO:0000259" key="1">
    <source>
        <dbReference type="Pfam" id="PF13456"/>
    </source>
</evidence>
<dbReference type="AlphaFoldDB" id="A0A8T2BEZ6"/>
<dbReference type="Proteomes" id="UP000694240">
    <property type="component" value="Chromosome 7"/>
</dbReference>
<sequence>MIGKVWQGAASHGWRSILIGRDLLKKQLGWVIGNGKSVKVWSEPWLSLSKQSQPMGPVPFAEKDLLVEDLFLHGTVDWDHDKVWSLFPNYALEILAIKPSRLGASDKRVWLASSDGLYTTKSGYAIAREEMSSLDHHKDSGGCDWIKEVWGIKSSPKVKHFLWKALAGAIPTGLQLVSRGMQVDSRCIRCNEPESVCHLLFNCPFAKQVWKMAPLVSLEEMPAVNEVHKGLSWLREKKCLPPTGLSKGPLYTWICWNLWLARNQKVFSNRVFSEAETLLKAILDAKEWQEAQGESTTPGGIKGFPPQGISSFVPFSSSVKSDAAWNQNSRTAGISWIFSSQVLTLPQRHSAICEHVSSPLMAECLAIRSALLSALEFGIQSLSLQTDCQILAKAISSKNLLVEVHGVLSDVFICISRFKEFSCSFIPRGANVEADTLAKTALSVFVANF</sequence>
<evidence type="ECO:0000259" key="2">
    <source>
        <dbReference type="Pfam" id="PF13966"/>
    </source>
</evidence>
<proteinExistence type="predicted"/>
<dbReference type="PANTHER" id="PTHR47074:SF11">
    <property type="entry name" value="REVERSE TRANSCRIPTASE-LIKE PROTEIN"/>
    <property type="match status" value="1"/>
</dbReference>
<dbReference type="InterPro" id="IPR002156">
    <property type="entry name" value="RNaseH_domain"/>
</dbReference>
<name>A0A8T2BEZ6_9BRAS</name>
<dbReference type="InterPro" id="IPR026960">
    <property type="entry name" value="RVT-Znf"/>
</dbReference>
<feature type="domain" description="Reverse transcriptase zinc-binding" evidence="2">
    <location>
        <begin position="118"/>
        <end position="210"/>
    </location>
</feature>
<feature type="domain" description="RNase H type-1" evidence="1">
    <location>
        <begin position="321"/>
        <end position="441"/>
    </location>
</feature>
<reference evidence="3 4" key="1">
    <citation type="submission" date="2020-12" db="EMBL/GenBank/DDBJ databases">
        <title>Concerted genomic and epigenomic changes stabilize Arabidopsis allopolyploids.</title>
        <authorList>
            <person name="Chen Z."/>
        </authorList>
    </citation>
    <scope>NUCLEOTIDE SEQUENCE [LARGE SCALE GENOMIC DNA]</scope>
    <source>
        <strain evidence="3">Allo738</strain>
        <tissue evidence="3">Leaf</tissue>
    </source>
</reference>